<sequence>MYCEPDIMNSSINLTNTISIVDCTVRNNEMIESMKLEKTDAARKYLVQNQRNSHPPKTRRKIQNIIRPKIQRVVPQSNNSTNSSRIRNKYLDTIGINRFQAHKFSAKHVRSHTTPKSSIMIVQEPLRCGHEIDKRNDTISTIDESTPFQVASSPVLALKDRKVSFKTTVSILPIPTRFDYSDRIKAVLWSSHQEINLNMNRNKIEFSSENWDWRQAVEDREMIICVETGERIHPVHSTLAAYYSNCRQRDNFLLLSRMAAMQWQLR</sequence>
<name>A0A6V2MXM8_9STRA</name>
<gene>
    <name evidence="1" type="ORF">DBRI00130_LOCUS37580</name>
</gene>
<evidence type="ECO:0000313" key="1">
    <source>
        <dbReference type="EMBL" id="CAE4650345.1"/>
    </source>
</evidence>
<reference evidence="1" key="1">
    <citation type="submission" date="2021-01" db="EMBL/GenBank/DDBJ databases">
        <authorList>
            <person name="Corre E."/>
            <person name="Pelletier E."/>
            <person name="Niang G."/>
            <person name="Scheremetjew M."/>
            <person name="Finn R."/>
            <person name="Kale V."/>
            <person name="Holt S."/>
            <person name="Cochrane G."/>
            <person name="Meng A."/>
            <person name="Brown T."/>
            <person name="Cohen L."/>
        </authorList>
    </citation>
    <scope>NUCLEOTIDE SEQUENCE</scope>
    <source>
        <strain evidence="1">GSO104</strain>
    </source>
</reference>
<protein>
    <submittedName>
        <fullName evidence="1">Uncharacterized protein</fullName>
    </submittedName>
</protein>
<dbReference type="EMBL" id="HBNS01049212">
    <property type="protein sequence ID" value="CAE4650345.1"/>
    <property type="molecule type" value="Transcribed_RNA"/>
</dbReference>
<accession>A0A6V2MXM8</accession>
<dbReference type="AlphaFoldDB" id="A0A6V2MXM8"/>
<organism evidence="1">
    <name type="scientific">Ditylum brightwellii</name>
    <dbReference type="NCBI Taxonomy" id="49249"/>
    <lineage>
        <taxon>Eukaryota</taxon>
        <taxon>Sar</taxon>
        <taxon>Stramenopiles</taxon>
        <taxon>Ochrophyta</taxon>
        <taxon>Bacillariophyta</taxon>
        <taxon>Mediophyceae</taxon>
        <taxon>Lithodesmiophycidae</taxon>
        <taxon>Lithodesmiales</taxon>
        <taxon>Lithodesmiaceae</taxon>
        <taxon>Ditylum</taxon>
    </lineage>
</organism>
<proteinExistence type="predicted"/>